<sequence length="81" mass="8843">MVGFREGDTVAACRRLEGIDVPVVPEGTIGTVASTTVFGNPKRVHFTVSDTWGTKRFRVRVRRGDVEPVDVDEPGGDEDQV</sequence>
<proteinExistence type="predicted"/>
<dbReference type="EMBL" id="LK021338">
    <property type="protein sequence ID" value="CDQ44481.1"/>
    <property type="molecule type" value="Genomic_DNA"/>
</dbReference>
<reference evidence="1" key="2">
    <citation type="submission" date="2015-09" db="EMBL/GenBank/DDBJ databases">
        <title>Draft genome sequence of Mycobacterium neoaurum DSM 44074.</title>
        <authorList>
            <person name="Croce O."/>
            <person name="Robert C."/>
            <person name="Raoult D."/>
            <person name="Drancourt M."/>
        </authorList>
    </citation>
    <scope>NUCLEOTIDE SEQUENCE</scope>
    <source>
        <strain evidence="1">DSM 44074</strain>
    </source>
</reference>
<evidence type="ECO:0000313" key="1">
    <source>
        <dbReference type="EMBL" id="CDQ44481.1"/>
    </source>
</evidence>
<gene>
    <name evidence="1" type="ORF">BN1047_02360</name>
</gene>
<protein>
    <submittedName>
        <fullName evidence="1">Uncharacterized protein</fullName>
    </submittedName>
</protein>
<organism evidence="1 2">
    <name type="scientific">Mycolicibacterium neoaurum</name>
    <name type="common">Mycobacterium neoaurum</name>
    <dbReference type="NCBI Taxonomy" id="1795"/>
    <lineage>
        <taxon>Bacteria</taxon>
        <taxon>Bacillati</taxon>
        <taxon>Actinomycetota</taxon>
        <taxon>Actinomycetes</taxon>
        <taxon>Mycobacteriales</taxon>
        <taxon>Mycobacteriaceae</taxon>
        <taxon>Mycolicibacterium</taxon>
    </lineage>
</organism>
<evidence type="ECO:0000313" key="2">
    <source>
        <dbReference type="Proteomes" id="UP000028864"/>
    </source>
</evidence>
<dbReference type="RefSeq" id="WP_030135355.1">
    <property type="nucleotide sequence ID" value="NZ_CP074376.1"/>
</dbReference>
<name>A0AAV2WJQ8_MYCNE</name>
<reference evidence="1" key="1">
    <citation type="submission" date="2014-05" db="EMBL/GenBank/DDBJ databases">
        <authorList>
            <person name="Urmite Genomes"/>
        </authorList>
    </citation>
    <scope>NUCLEOTIDE SEQUENCE</scope>
    <source>
        <strain evidence="1">DSM 44074</strain>
    </source>
</reference>
<dbReference type="Proteomes" id="UP000028864">
    <property type="component" value="Unassembled WGS sequence"/>
</dbReference>
<dbReference type="AlphaFoldDB" id="A0AAV2WJQ8"/>
<accession>A0AAV2WJQ8</accession>